<evidence type="ECO:0000256" key="1">
    <source>
        <dbReference type="ARBA" id="ARBA00008542"/>
    </source>
</evidence>
<name>A0A9D4ZCG5_ADICA</name>
<evidence type="ECO:0000256" key="2">
    <source>
        <dbReference type="ARBA" id="ARBA00022737"/>
    </source>
</evidence>
<organism evidence="4 5">
    <name type="scientific">Adiantum capillus-veneris</name>
    <name type="common">Maidenhair fern</name>
    <dbReference type="NCBI Taxonomy" id="13818"/>
    <lineage>
        <taxon>Eukaryota</taxon>
        <taxon>Viridiplantae</taxon>
        <taxon>Streptophyta</taxon>
        <taxon>Embryophyta</taxon>
        <taxon>Tracheophyta</taxon>
        <taxon>Polypodiopsida</taxon>
        <taxon>Polypodiidae</taxon>
        <taxon>Polypodiales</taxon>
        <taxon>Pteridineae</taxon>
        <taxon>Pteridaceae</taxon>
        <taxon>Vittarioideae</taxon>
        <taxon>Adiantum</taxon>
    </lineage>
</organism>
<dbReference type="PANTHER" id="PTHR48094">
    <property type="entry name" value="PROTEIN/NUCLEIC ACID DEGLYCASE DJ-1-RELATED"/>
    <property type="match status" value="1"/>
</dbReference>
<dbReference type="EMBL" id="JABFUD020000014">
    <property type="protein sequence ID" value="KAI5070104.1"/>
    <property type="molecule type" value="Genomic_DNA"/>
</dbReference>
<dbReference type="Gene3D" id="3.40.50.880">
    <property type="match status" value="2"/>
</dbReference>
<proteinExistence type="inferred from homology"/>
<dbReference type="NCBIfam" id="TIGR01383">
    <property type="entry name" value="not_thiJ"/>
    <property type="match status" value="2"/>
</dbReference>
<sequence>MAVRAVMGASRLPSSFFISPVLRSCNRNLSRRSFAFASVAMASLAATAAPPSKKVLVPIAFGTEEIEASVIVDILRRAGADVLVASVEQDLQVEASRRVKLVADDKMDSCDGKKFDLIALPGGMPGASRLRDCAPLKKLTIVQSEQEKLVAAICAAPAVALQEWGLLDGRKATCHPSFIDKLSSSLTVGSRVQKDGHFITSRGPGTAIEFALALVEELYGKEKSEEIAKPLVLRSRAGNESTKENFNPLEWKASAAPRVLVPIANGSEEMEAVMIIDILRRAGMMVTVASVENTLQIEASRKVKIVADKLIEDVKDTSYDLIVLPGGMPGAERLRDCETLKTLLTKQAEEKKAFGAICAAPAVVLEAYGLLKGKRATCHPGFVARLSDQSAAKSRVVIDGLSITSRGPGTAMEFALSIVEQYFGEEKAESIAEAMVFQYPQ</sequence>
<dbReference type="Pfam" id="PF01965">
    <property type="entry name" value="DJ-1_PfpI"/>
    <property type="match status" value="2"/>
</dbReference>
<keyword evidence="2" id="KW-0677">Repeat</keyword>
<evidence type="ECO:0000259" key="3">
    <source>
        <dbReference type="Pfam" id="PF01965"/>
    </source>
</evidence>
<comment type="caution">
    <text evidence="4">The sequence shown here is derived from an EMBL/GenBank/DDBJ whole genome shotgun (WGS) entry which is preliminary data.</text>
</comment>
<evidence type="ECO:0000313" key="4">
    <source>
        <dbReference type="EMBL" id="KAI5070104.1"/>
    </source>
</evidence>
<dbReference type="InterPro" id="IPR029062">
    <property type="entry name" value="Class_I_gatase-like"/>
</dbReference>
<dbReference type="PANTHER" id="PTHR48094:SF12">
    <property type="entry name" value="PARKINSON DISEASE PROTEIN 7 HOMOLOG"/>
    <property type="match status" value="1"/>
</dbReference>
<dbReference type="SUPFAM" id="SSF52317">
    <property type="entry name" value="Class I glutamine amidotransferase-like"/>
    <property type="match status" value="2"/>
</dbReference>
<keyword evidence="5" id="KW-1185">Reference proteome</keyword>
<dbReference type="GO" id="GO:1903189">
    <property type="term" value="P:glyoxal metabolic process"/>
    <property type="evidence" value="ECO:0007669"/>
    <property type="project" value="TreeGrafter"/>
</dbReference>
<feature type="domain" description="DJ-1/PfpI" evidence="3">
    <location>
        <begin position="258"/>
        <end position="421"/>
    </location>
</feature>
<comment type="similarity">
    <text evidence="1">Belongs to the peptidase C56 family.</text>
</comment>
<dbReference type="InterPro" id="IPR006287">
    <property type="entry name" value="DJ-1"/>
</dbReference>
<dbReference type="OrthoDB" id="543156at2759"/>
<gene>
    <name evidence="4" type="ORF">GOP47_0014447</name>
</gene>
<dbReference type="FunFam" id="3.40.50.880:FF:000015">
    <property type="entry name" value="Protein DJ-1 homolog C"/>
    <property type="match status" value="2"/>
</dbReference>
<dbReference type="InterPro" id="IPR002818">
    <property type="entry name" value="DJ-1/PfpI"/>
</dbReference>
<protein>
    <recommendedName>
        <fullName evidence="3">DJ-1/PfpI domain-containing protein</fullName>
    </recommendedName>
</protein>
<dbReference type="AlphaFoldDB" id="A0A9D4ZCG5"/>
<reference evidence="4" key="1">
    <citation type="submission" date="2021-01" db="EMBL/GenBank/DDBJ databases">
        <title>Adiantum capillus-veneris genome.</title>
        <authorList>
            <person name="Fang Y."/>
            <person name="Liao Q."/>
        </authorList>
    </citation>
    <scope>NUCLEOTIDE SEQUENCE</scope>
    <source>
        <strain evidence="4">H3</strain>
        <tissue evidence="4">Leaf</tissue>
    </source>
</reference>
<dbReference type="CDD" id="cd03135">
    <property type="entry name" value="GATase1_DJ-1"/>
    <property type="match status" value="2"/>
</dbReference>
<feature type="domain" description="DJ-1/PfpI" evidence="3">
    <location>
        <begin position="53"/>
        <end position="217"/>
    </location>
</feature>
<dbReference type="GO" id="GO:0005737">
    <property type="term" value="C:cytoplasm"/>
    <property type="evidence" value="ECO:0007669"/>
    <property type="project" value="TreeGrafter"/>
</dbReference>
<dbReference type="Proteomes" id="UP000886520">
    <property type="component" value="Chromosome 14"/>
</dbReference>
<accession>A0A9D4ZCG5</accession>
<evidence type="ECO:0000313" key="5">
    <source>
        <dbReference type="Proteomes" id="UP000886520"/>
    </source>
</evidence>
<dbReference type="InterPro" id="IPR050325">
    <property type="entry name" value="Prot/Nucl_acid_deglycase"/>
</dbReference>